<feature type="binding site" evidence="18">
    <location>
        <position position="229"/>
    </location>
    <ligand>
        <name>Mg(2+)</name>
        <dbReference type="ChEBI" id="CHEBI:18420"/>
    </ligand>
</feature>
<dbReference type="GO" id="GO:0003977">
    <property type="term" value="F:UDP-N-acetylglucosamine diphosphorylase activity"/>
    <property type="evidence" value="ECO:0007669"/>
    <property type="project" value="UniProtKB-UniRule"/>
</dbReference>
<feature type="active site" description="Proton acceptor" evidence="18">
    <location>
        <position position="365"/>
    </location>
</feature>
<dbReference type="UniPathway" id="UPA00973"/>
<dbReference type="EC" id="2.3.1.157" evidence="18"/>
<dbReference type="PANTHER" id="PTHR43584:SF3">
    <property type="entry name" value="BIFUNCTIONAL PROTEIN GLMU"/>
    <property type="match status" value="1"/>
</dbReference>
<dbReference type="Pfam" id="PF12804">
    <property type="entry name" value="NTP_transf_3"/>
    <property type="match status" value="1"/>
</dbReference>
<dbReference type="SUPFAM" id="SSF53448">
    <property type="entry name" value="Nucleotide-diphospho-sugar transferases"/>
    <property type="match status" value="1"/>
</dbReference>
<feature type="binding site" evidence="18">
    <location>
        <position position="335"/>
    </location>
    <ligand>
        <name>UDP-N-acetyl-alpha-D-glucosamine</name>
        <dbReference type="ChEBI" id="CHEBI:57705"/>
    </ligand>
</feature>
<evidence type="ECO:0000256" key="5">
    <source>
        <dbReference type="ARBA" id="ARBA00022679"/>
    </source>
</evidence>
<feature type="region of interest" description="N-acetyltransferase" evidence="18">
    <location>
        <begin position="253"/>
        <end position="458"/>
    </location>
</feature>
<dbReference type="SUPFAM" id="SSF51161">
    <property type="entry name" value="Trimeric LpxA-like enzymes"/>
    <property type="match status" value="1"/>
</dbReference>
<comment type="similarity">
    <text evidence="2 18">In the C-terminal section; belongs to the transferase hexapeptide repeat family.</text>
</comment>
<proteinExistence type="inferred from homology"/>
<comment type="pathway">
    <text evidence="18">Nucleotide-sugar biosynthesis; UDP-N-acetyl-alpha-D-glucosamine biosynthesis; N-acetyl-alpha-D-glucosamine 1-phosphate from alpha-D-glucosamine 6-phosphate (route II): step 2/2.</text>
</comment>
<evidence type="ECO:0000256" key="15">
    <source>
        <dbReference type="ARBA" id="ARBA00048247"/>
    </source>
</evidence>
<accession>A0A545UGL8</accession>
<comment type="caution">
    <text evidence="21">The sequence shown here is derived from an EMBL/GenBank/DDBJ whole genome shotgun (WGS) entry which is preliminary data.</text>
</comment>
<dbReference type="GO" id="GO:0016020">
    <property type="term" value="C:membrane"/>
    <property type="evidence" value="ECO:0007669"/>
    <property type="project" value="GOC"/>
</dbReference>
<keyword evidence="5 18" id="KW-0808">Transferase</keyword>
<dbReference type="OrthoDB" id="9775031at2"/>
<evidence type="ECO:0000256" key="4">
    <source>
        <dbReference type="ARBA" id="ARBA00022490"/>
    </source>
</evidence>
<keyword evidence="11 18" id="KW-0573">Peptidoglycan synthesis</keyword>
<feature type="binding site" evidence="18">
    <location>
        <position position="353"/>
    </location>
    <ligand>
        <name>UDP-N-acetyl-alpha-D-glucosamine</name>
        <dbReference type="ChEBI" id="CHEBI:57705"/>
    </ligand>
</feature>
<dbReference type="HAMAP" id="MF_01631">
    <property type="entry name" value="GlmU"/>
    <property type="match status" value="1"/>
</dbReference>
<feature type="binding site" evidence="18">
    <location>
        <begin position="102"/>
        <end position="104"/>
    </location>
    <ligand>
        <name>UDP-N-acetyl-alpha-D-glucosamine</name>
        <dbReference type="ChEBI" id="CHEBI:57705"/>
    </ligand>
</feature>
<feature type="binding site" evidence="18">
    <location>
        <position position="141"/>
    </location>
    <ligand>
        <name>UDP-N-acetyl-alpha-D-glucosamine</name>
        <dbReference type="ChEBI" id="CHEBI:57705"/>
    </ligand>
</feature>
<feature type="binding site" evidence="18">
    <location>
        <position position="442"/>
    </location>
    <ligand>
        <name>acetyl-CoA</name>
        <dbReference type="ChEBI" id="CHEBI:57288"/>
    </ligand>
</feature>
<dbReference type="NCBIfam" id="TIGR01173">
    <property type="entry name" value="glmU"/>
    <property type="match status" value="1"/>
</dbReference>
<dbReference type="InterPro" id="IPR038009">
    <property type="entry name" value="GlmU_C_LbH"/>
</dbReference>
<dbReference type="InterPro" id="IPR011004">
    <property type="entry name" value="Trimer_LpxA-like_sf"/>
</dbReference>
<evidence type="ECO:0000256" key="10">
    <source>
        <dbReference type="ARBA" id="ARBA00022960"/>
    </source>
</evidence>
<dbReference type="Pfam" id="PF25087">
    <property type="entry name" value="GMPPB_C"/>
    <property type="match status" value="1"/>
</dbReference>
<feature type="binding site" evidence="18">
    <location>
        <position position="425"/>
    </location>
    <ligand>
        <name>acetyl-CoA</name>
        <dbReference type="ChEBI" id="CHEBI:57288"/>
    </ligand>
</feature>
<evidence type="ECO:0000313" key="21">
    <source>
        <dbReference type="EMBL" id="TQV88619.1"/>
    </source>
</evidence>
<gene>
    <name evidence="18 21" type="primary">glmU</name>
    <name evidence="21" type="ORF">FLL46_08880</name>
</gene>
<dbReference type="EMBL" id="VIKS01000004">
    <property type="protein sequence ID" value="TQV88619.1"/>
    <property type="molecule type" value="Genomic_DNA"/>
</dbReference>
<sequence>MDIQVIILAAGKGSRMKSRLPKVLHQIAGKSLVQHVIDSCRSMGANHCHLVVGHGAEAVKQAVDGGRVELSFVEQKQQLGTGHAVKVALDGLKPDTPTLILYGDVPLIHHDTLSELVAIHESDKSGIALMTCFLDDPTGYGRITRDADDRVTGIVEHKDASDEQKKINEINTGILCCNSNQLTTWINQLNNDNAQGEYYLTDIIAMAVAEGNQVTAMQPKQLFEVEGINTLRQLAELERVWQLEMAKQLMGGGVTFLDPTRFDLRGTLTCESDVVIDINCIIEGRVCLHEGARIGPNVVLKDCVIGAGSVIKANSVIEDSTVDQGCSVGPFARLRPGTHLRDDSHVGNFVEIKKSTIGEGSKAGHLAYIGDSEVGRQVNIGAGTITCNYDGANKHKTIIEDGAFIGSDTQLVAPVRIGKNVTVGAGTTVTSDVEDNALCTRRVKQKNITGWKRPTKQK</sequence>
<dbReference type="InterPro" id="IPR018357">
    <property type="entry name" value="Hexapep_transf_CS"/>
</dbReference>
<comment type="pathway">
    <text evidence="18">Nucleotide-sugar biosynthesis; UDP-N-acetyl-alpha-D-glucosamine biosynthesis; UDP-N-acetyl-alpha-D-glucosamine from N-acetyl-alpha-D-glucosamine 1-phosphate: step 1/1.</text>
</comment>
<evidence type="ECO:0000256" key="14">
    <source>
        <dbReference type="ARBA" id="ARBA00023316"/>
    </source>
</evidence>
<feature type="region of interest" description="Linker" evidence="18">
    <location>
        <begin position="232"/>
        <end position="252"/>
    </location>
</feature>
<feature type="binding site" evidence="18">
    <location>
        <position position="407"/>
    </location>
    <ligand>
        <name>acetyl-CoA</name>
        <dbReference type="ChEBI" id="CHEBI:57288"/>
    </ligand>
</feature>
<evidence type="ECO:0000259" key="19">
    <source>
        <dbReference type="Pfam" id="PF12804"/>
    </source>
</evidence>
<keyword evidence="7 18" id="KW-0479">Metal-binding</keyword>
<evidence type="ECO:0000256" key="17">
    <source>
        <dbReference type="ARBA" id="ARBA00049628"/>
    </source>
</evidence>
<dbReference type="PROSITE" id="PS00101">
    <property type="entry name" value="HEXAPEP_TRANSFERASES"/>
    <property type="match status" value="1"/>
</dbReference>
<organism evidence="21 22">
    <name type="scientific">Aliikangiella coralliicola</name>
    <dbReference type="NCBI Taxonomy" id="2592383"/>
    <lineage>
        <taxon>Bacteria</taxon>
        <taxon>Pseudomonadati</taxon>
        <taxon>Pseudomonadota</taxon>
        <taxon>Gammaproteobacteria</taxon>
        <taxon>Oceanospirillales</taxon>
        <taxon>Pleioneaceae</taxon>
        <taxon>Aliikangiella</taxon>
    </lineage>
</organism>
<evidence type="ECO:0000256" key="13">
    <source>
        <dbReference type="ARBA" id="ARBA00023315"/>
    </source>
</evidence>
<feature type="region of interest" description="Pyrophosphorylase" evidence="18">
    <location>
        <begin position="1"/>
        <end position="231"/>
    </location>
</feature>
<comment type="similarity">
    <text evidence="3 18">In the N-terminal section; belongs to the N-acetylglucosamine-1-phosphate uridyltransferase family.</text>
</comment>
<comment type="subcellular location">
    <subcellularLocation>
        <location evidence="1 18">Cytoplasm</location>
    </subcellularLocation>
</comment>
<dbReference type="InterPro" id="IPR056729">
    <property type="entry name" value="GMPPB_C"/>
</dbReference>
<feature type="binding site" evidence="18">
    <location>
        <position position="75"/>
    </location>
    <ligand>
        <name>UDP-N-acetyl-alpha-D-glucosamine</name>
        <dbReference type="ChEBI" id="CHEBI:57705"/>
    </ligand>
</feature>
<dbReference type="GO" id="GO:0009245">
    <property type="term" value="P:lipid A biosynthetic process"/>
    <property type="evidence" value="ECO:0007669"/>
    <property type="project" value="UniProtKB-UniRule"/>
</dbReference>
<dbReference type="Gene3D" id="3.90.550.10">
    <property type="entry name" value="Spore Coat Polysaccharide Biosynthesis Protein SpsA, Chain A"/>
    <property type="match status" value="1"/>
</dbReference>
<dbReference type="GO" id="GO:0000902">
    <property type="term" value="P:cell morphogenesis"/>
    <property type="evidence" value="ECO:0007669"/>
    <property type="project" value="UniProtKB-UniRule"/>
</dbReference>
<dbReference type="CDD" id="cd03353">
    <property type="entry name" value="LbH_GlmU_C"/>
    <property type="match status" value="1"/>
</dbReference>
<dbReference type="GO" id="GO:0005737">
    <property type="term" value="C:cytoplasm"/>
    <property type="evidence" value="ECO:0007669"/>
    <property type="project" value="UniProtKB-SubCell"/>
</dbReference>
<keyword evidence="8 18" id="KW-0677">Repeat</keyword>
<keyword evidence="12 18" id="KW-0511">Multifunctional enzyme</keyword>
<dbReference type="GO" id="GO:0009252">
    <property type="term" value="P:peptidoglycan biosynthetic process"/>
    <property type="evidence" value="ECO:0007669"/>
    <property type="project" value="UniProtKB-UniRule"/>
</dbReference>
<evidence type="ECO:0000256" key="9">
    <source>
        <dbReference type="ARBA" id="ARBA00022842"/>
    </source>
</evidence>
<keyword evidence="14 18" id="KW-0961">Cell wall biogenesis/degradation</keyword>
<dbReference type="GO" id="GO:0071555">
    <property type="term" value="P:cell wall organization"/>
    <property type="evidence" value="ECO:0007669"/>
    <property type="project" value="UniProtKB-KW"/>
</dbReference>
<evidence type="ECO:0000256" key="8">
    <source>
        <dbReference type="ARBA" id="ARBA00022737"/>
    </source>
</evidence>
<feature type="binding site" evidence="18">
    <location>
        <position position="368"/>
    </location>
    <ligand>
        <name>UDP-N-acetyl-alpha-D-glucosamine</name>
        <dbReference type="ChEBI" id="CHEBI:57705"/>
    </ligand>
</feature>
<comment type="catalytic activity">
    <reaction evidence="16 18">
        <text>N-acetyl-alpha-D-glucosamine 1-phosphate + UTP + H(+) = UDP-N-acetyl-alpha-D-glucosamine + diphosphate</text>
        <dbReference type="Rhea" id="RHEA:13509"/>
        <dbReference type="ChEBI" id="CHEBI:15378"/>
        <dbReference type="ChEBI" id="CHEBI:33019"/>
        <dbReference type="ChEBI" id="CHEBI:46398"/>
        <dbReference type="ChEBI" id="CHEBI:57705"/>
        <dbReference type="ChEBI" id="CHEBI:57776"/>
        <dbReference type="EC" id="2.7.7.23"/>
    </reaction>
</comment>
<dbReference type="RefSeq" id="WP_142893127.1">
    <property type="nucleotide sequence ID" value="NZ_ML660162.1"/>
</dbReference>
<dbReference type="Gene3D" id="2.160.10.10">
    <property type="entry name" value="Hexapeptide repeat proteins"/>
    <property type="match status" value="1"/>
</dbReference>
<feature type="binding site" evidence="18">
    <location>
        <position position="156"/>
    </location>
    <ligand>
        <name>UDP-N-acetyl-alpha-D-glucosamine</name>
        <dbReference type="ChEBI" id="CHEBI:57705"/>
    </ligand>
</feature>
<evidence type="ECO:0000256" key="18">
    <source>
        <dbReference type="HAMAP-Rule" id="MF_01631"/>
    </source>
</evidence>
<evidence type="ECO:0000256" key="12">
    <source>
        <dbReference type="ARBA" id="ARBA00023268"/>
    </source>
</evidence>
<feature type="binding site" evidence="18">
    <location>
        <position position="382"/>
    </location>
    <ligand>
        <name>acetyl-CoA</name>
        <dbReference type="ChEBI" id="CHEBI:57288"/>
    </ligand>
</feature>
<comment type="subunit">
    <text evidence="18">Homotrimer.</text>
</comment>
<dbReference type="Pfam" id="PF00132">
    <property type="entry name" value="Hexapep"/>
    <property type="match status" value="1"/>
</dbReference>
<evidence type="ECO:0000256" key="16">
    <source>
        <dbReference type="ARBA" id="ARBA00048493"/>
    </source>
</evidence>
<evidence type="ECO:0000256" key="7">
    <source>
        <dbReference type="ARBA" id="ARBA00022723"/>
    </source>
</evidence>
<feature type="binding site" evidence="18">
    <location>
        <position position="229"/>
    </location>
    <ligand>
        <name>UDP-N-acetyl-alpha-D-glucosamine</name>
        <dbReference type="ChEBI" id="CHEBI:57705"/>
    </ligand>
</feature>
<comment type="function">
    <text evidence="17 18">Catalyzes the last two sequential reactions in the de novo biosynthetic pathway for UDP-N-acetylglucosamine (UDP-GlcNAc). The C-terminal domain catalyzes the transfer of acetyl group from acetyl coenzyme A to glucosamine-1-phosphate (GlcN-1-P) to produce N-acetylglucosamine-1-phosphate (GlcNAc-1-P), which is converted into UDP-GlcNAc by the transfer of uridine 5-monophosphate (from uridine 5-triphosphate), a reaction catalyzed by the N-terminal domain.</text>
</comment>
<keyword evidence="9 18" id="KW-0460">Magnesium</keyword>
<evidence type="ECO:0000256" key="1">
    <source>
        <dbReference type="ARBA" id="ARBA00004496"/>
    </source>
</evidence>
<feature type="binding site" evidence="18">
    <location>
        <position position="22"/>
    </location>
    <ligand>
        <name>UDP-N-acetyl-alpha-D-glucosamine</name>
        <dbReference type="ChEBI" id="CHEBI:57705"/>
    </ligand>
</feature>
<evidence type="ECO:0000256" key="11">
    <source>
        <dbReference type="ARBA" id="ARBA00022984"/>
    </source>
</evidence>
<keyword evidence="4 18" id="KW-0963">Cytoplasm</keyword>
<dbReference type="CDD" id="cd02540">
    <property type="entry name" value="GT2_GlmU_N_bac"/>
    <property type="match status" value="1"/>
</dbReference>
<reference evidence="21 22" key="1">
    <citation type="submission" date="2019-07" db="EMBL/GenBank/DDBJ databases">
        <title>Draft genome for Aliikangiella sp. M105.</title>
        <authorList>
            <person name="Wang G."/>
        </authorList>
    </citation>
    <scope>NUCLEOTIDE SEQUENCE [LARGE SCALE GENOMIC DNA]</scope>
    <source>
        <strain evidence="21 22">M105</strain>
    </source>
</reference>
<keyword evidence="13 18" id="KW-0012">Acyltransferase</keyword>
<evidence type="ECO:0000259" key="20">
    <source>
        <dbReference type="Pfam" id="PF25087"/>
    </source>
</evidence>
<dbReference type="InterPro" id="IPR005882">
    <property type="entry name" value="Bifunctional_GlmU"/>
</dbReference>
<comment type="cofactor">
    <cofactor evidence="18">
        <name>Mg(2+)</name>
        <dbReference type="ChEBI" id="CHEBI:18420"/>
    </cofactor>
    <text evidence="18">Binds 1 Mg(2+) ion per subunit.</text>
</comment>
<evidence type="ECO:0000256" key="6">
    <source>
        <dbReference type="ARBA" id="ARBA00022695"/>
    </source>
</evidence>
<protein>
    <recommendedName>
        <fullName evidence="18">Bifunctional protein GlmU</fullName>
    </recommendedName>
    <domain>
        <recommendedName>
            <fullName evidence="18">UDP-N-acetylglucosamine pyrophosphorylase</fullName>
            <ecNumber evidence="18">2.7.7.23</ecNumber>
        </recommendedName>
        <alternativeName>
            <fullName evidence="18">N-acetylglucosamine-1-phosphate uridyltransferase</fullName>
        </alternativeName>
    </domain>
    <domain>
        <recommendedName>
            <fullName evidence="18">Glucosamine-1-phosphate N-acetyltransferase</fullName>
            <ecNumber evidence="18">2.3.1.157</ecNumber>
        </recommendedName>
    </domain>
</protein>
<comment type="catalytic activity">
    <reaction evidence="15 18">
        <text>alpha-D-glucosamine 1-phosphate + acetyl-CoA = N-acetyl-alpha-D-glucosamine 1-phosphate + CoA + H(+)</text>
        <dbReference type="Rhea" id="RHEA:13725"/>
        <dbReference type="ChEBI" id="CHEBI:15378"/>
        <dbReference type="ChEBI" id="CHEBI:57287"/>
        <dbReference type="ChEBI" id="CHEBI:57288"/>
        <dbReference type="ChEBI" id="CHEBI:57776"/>
        <dbReference type="ChEBI" id="CHEBI:58516"/>
        <dbReference type="EC" id="2.3.1.157"/>
    </reaction>
</comment>
<dbReference type="EC" id="2.7.7.23" evidence="18"/>
<dbReference type="PANTHER" id="PTHR43584">
    <property type="entry name" value="NUCLEOTIDYL TRANSFERASE"/>
    <property type="match status" value="1"/>
</dbReference>
<feature type="domain" description="MobA-like NTP transferase" evidence="19">
    <location>
        <begin position="5"/>
        <end position="129"/>
    </location>
</feature>
<dbReference type="InterPro" id="IPR050065">
    <property type="entry name" value="GlmU-like"/>
</dbReference>
<dbReference type="UniPathway" id="UPA00113">
    <property type="reaction ID" value="UER00532"/>
</dbReference>
<feature type="binding site" evidence="18">
    <location>
        <begin position="8"/>
        <end position="11"/>
    </location>
    <ligand>
        <name>UDP-N-acetyl-alpha-D-glucosamine</name>
        <dbReference type="ChEBI" id="CHEBI:57705"/>
    </ligand>
</feature>
<evidence type="ECO:0000256" key="2">
    <source>
        <dbReference type="ARBA" id="ARBA00007707"/>
    </source>
</evidence>
<evidence type="ECO:0000256" key="3">
    <source>
        <dbReference type="ARBA" id="ARBA00007947"/>
    </source>
</evidence>
<feature type="binding site" evidence="18">
    <location>
        <position position="379"/>
    </location>
    <ligand>
        <name>UDP-N-acetyl-alpha-D-glucosamine</name>
        <dbReference type="ChEBI" id="CHEBI:57705"/>
    </ligand>
</feature>
<dbReference type="GO" id="GO:0000287">
    <property type="term" value="F:magnesium ion binding"/>
    <property type="evidence" value="ECO:0007669"/>
    <property type="project" value="UniProtKB-UniRule"/>
</dbReference>
<dbReference type="InterPro" id="IPR029044">
    <property type="entry name" value="Nucleotide-diphossugar_trans"/>
</dbReference>
<name>A0A545UGL8_9GAMM</name>
<dbReference type="GO" id="GO:0019134">
    <property type="term" value="F:glucosamine-1-phosphate N-acetyltransferase activity"/>
    <property type="evidence" value="ECO:0007669"/>
    <property type="project" value="UniProtKB-UniRule"/>
</dbReference>
<dbReference type="Proteomes" id="UP000315439">
    <property type="component" value="Unassembled WGS sequence"/>
</dbReference>
<evidence type="ECO:0000313" key="22">
    <source>
        <dbReference type="Proteomes" id="UP000315439"/>
    </source>
</evidence>
<dbReference type="GO" id="GO:0008360">
    <property type="term" value="P:regulation of cell shape"/>
    <property type="evidence" value="ECO:0007669"/>
    <property type="project" value="UniProtKB-KW"/>
</dbReference>
<feature type="binding site" evidence="18">
    <location>
        <begin position="388"/>
        <end position="389"/>
    </location>
    <ligand>
        <name>acetyl-CoA</name>
        <dbReference type="ChEBI" id="CHEBI:57288"/>
    </ligand>
</feature>
<feature type="binding site" evidence="18">
    <location>
        <position position="171"/>
    </location>
    <ligand>
        <name>UDP-N-acetyl-alpha-D-glucosamine</name>
        <dbReference type="ChEBI" id="CHEBI:57705"/>
    </ligand>
</feature>
<dbReference type="InterPro" id="IPR025877">
    <property type="entry name" value="MobA-like_NTP_Trfase"/>
</dbReference>
<feature type="binding site" evidence="18">
    <location>
        <begin position="80"/>
        <end position="81"/>
    </location>
    <ligand>
        <name>UDP-N-acetyl-alpha-D-glucosamine</name>
        <dbReference type="ChEBI" id="CHEBI:57705"/>
    </ligand>
</feature>
<dbReference type="GO" id="GO:0006048">
    <property type="term" value="P:UDP-N-acetylglucosamine biosynthetic process"/>
    <property type="evidence" value="ECO:0007669"/>
    <property type="project" value="UniProtKB-UniPathway"/>
</dbReference>
<dbReference type="AlphaFoldDB" id="A0A545UGL8"/>
<keyword evidence="6 18" id="KW-0548">Nucleotidyltransferase</keyword>
<feature type="binding site" evidence="18">
    <location>
        <position position="104"/>
    </location>
    <ligand>
        <name>Mg(2+)</name>
        <dbReference type="ChEBI" id="CHEBI:18420"/>
    </ligand>
</feature>
<comment type="pathway">
    <text evidence="18">Bacterial outer membrane biogenesis; LPS lipid A biosynthesis.</text>
</comment>
<keyword evidence="10 18" id="KW-0133">Cell shape</keyword>
<keyword evidence="22" id="KW-1185">Reference proteome</keyword>
<feature type="domain" description="Mannose-1-phosphate guanyltransferase C-terminal" evidence="20">
    <location>
        <begin position="266"/>
        <end position="344"/>
    </location>
</feature>
<dbReference type="InterPro" id="IPR001451">
    <property type="entry name" value="Hexapep"/>
</dbReference>